<feature type="transmembrane region" description="Helical" evidence="1">
    <location>
        <begin position="195"/>
        <end position="216"/>
    </location>
</feature>
<keyword evidence="3" id="KW-1185">Reference proteome</keyword>
<gene>
    <name evidence="2" type="ORF">BOO71_0002563</name>
</gene>
<accession>A0A1U7P377</accession>
<feature type="transmembrane region" description="Helical" evidence="1">
    <location>
        <begin position="73"/>
        <end position="92"/>
    </location>
</feature>
<evidence type="ECO:0000256" key="1">
    <source>
        <dbReference type="SAM" id="Phobius"/>
    </source>
</evidence>
<feature type="transmembrane region" description="Helical" evidence="1">
    <location>
        <begin position="49"/>
        <end position="67"/>
    </location>
</feature>
<keyword evidence="1" id="KW-1133">Transmembrane helix</keyword>
<feature type="transmembrane region" description="Helical" evidence="1">
    <location>
        <begin position="137"/>
        <end position="156"/>
    </location>
</feature>
<reference evidence="2 3" key="1">
    <citation type="submission" date="2017-01" db="EMBL/GenBank/DDBJ databases">
        <title>Genome Analysis of Deinococcus marmoris KOPRI26562.</title>
        <authorList>
            <person name="Kim J.H."/>
            <person name="Oh H.-M."/>
        </authorList>
    </citation>
    <scope>NUCLEOTIDE SEQUENCE [LARGE SCALE GENOMIC DNA]</scope>
    <source>
        <strain evidence="2 3">KOPRI26562</strain>
    </source>
</reference>
<comment type="caution">
    <text evidence="2">The sequence shown here is derived from an EMBL/GenBank/DDBJ whole genome shotgun (WGS) entry which is preliminary data.</text>
</comment>
<evidence type="ECO:0000313" key="3">
    <source>
        <dbReference type="Proteomes" id="UP000186607"/>
    </source>
</evidence>
<proteinExistence type="predicted"/>
<feature type="transmembrane region" description="Helical" evidence="1">
    <location>
        <begin position="20"/>
        <end position="37"/>
    </location>
</feature>
<feature type="transmembrane region" description="Helical" evidence="1">
    <location>
        <begin position="112"/>
        <end position="131"/>
    </location>
</feature>
<dbReference type="InterPro" id="IPR007136">
    <property type="entry name" value="DUF347"/>
</dbReference>
<keyword evidence="1" id="KW-0472">Membrane</keyword>
<evidence type="ECO:0000313" key="2">
    <source>
        <dbReference type="EMBL" id="OLV19608.1"/>
    </source>
</evidence>
<organism evidence="2 3">
    <name type="scientific">Deinococcus marmoris</name>
    <dbReference type="NCBI Taxonomy" id="249408"/>
    <lineage>
        <taxon>Bacteria</taxon>
        <taxon>Thermotogati</taxon>
        <taxon>Deinococcota</taxon>
        <taxon>Deinococci</taxon>
        <taxon>Deinococcales</taxon>
        <taxon>Deinococcaceae</taxon>
        <taxon>Deinococcus</taxon>
    </lineage>
</organism>
<dbReference type="AlphaFoldDB" id="A0A1U7P377"/>
<dbReference type="Proteomes" id="UP000186607">
    <property type="component" value="Unassembled WGS sequence"/>
</dbReference>
<dbReference type="EMBL" id="MSTI01000028">
    <property type="protein sequence ID" value="OLV19608.1"/>
    <property type="molecule type" value="Genomic_DNA"/>
</dbReference>
<keyword evidence="1" id="KW-0812">Transmembrane</keyword>
<protein>
    <submittedName>
        <fullName evidence="2">Integral membrane protein</fullName>
    </submittedName>
</protein>
<sequence>MLSTGMGETASDFLAHRLGPLPAVALTGSVFVVALALQLRARRYAAPLYWFAVIMISVFGTLAADAVHVGFGVPYWVSTLGFLLALGVIFTLWQRSEGTLSIHSVTTRRRELFYWATVLATFALGTAAGDFTARTLGLGWLTSGLLFAALMALPVLARVRFKFSPVLAFWWAYVITRPVGASFADWMAVPHSQGGLGWGTGAVTLGLCVLILVFVLTSAVHQGRSAARGEALAPTD</sequence>
<dbReference type="Pfam" id="PF03988">
    <property type="entry name" value="DUF347"/>
    <property type="match status" value="4"/>
</dbReference>
<name>A0A1U7P377_9DEIO</name>
<feature type="transmembrane region" description="Helical" evidence="1">
    <location>
        <begin position="168"/>
        <end position="189"/>
    </location>
</feature>